<dbReference type="NCBIfam" id="TIGR03761">
    <property type="entry name" value="ICE_PFL4669"/>
    <property type="match status" value="1"/>
</dbReference>
<organism evidence="3 4">
    <name type="scientific">Pseudomonas oryzihabitans</name>
    <dbReference type="NCBI Taxonomy" id="47885"/>
    <lineage>
        <taxon>Bacteria</taxon>
        <taxon>Pseudomonadati</taxon>
        <taxon>Pseudomonadota</taxon>
        <taxon>Gammaproteobacteria</taxon>
        <taxon>Pseudomonadales</taxon>
        <taxon>Pseudomonadaceae</taxon>
        <taxon>Pseudomonas</taxon>
    </lineage>
</organism>
<dbReference type="InterPro" id="IPR014996">
    <property type="entry name" value="AcaB"/>
</dbReference>
<sequence>MADTFQLNLGSLRSSVNLTLHTHHASRLWFGRQRSDNKPGMIGLSGFSNIINRISASAAKDDPYSDLFLIIIEDKIEESEQQLTAIDERLDQVMAMLPKQLDVGTNLSIQPLKLPLYLNSPLAFKGVYLLTRYDELVRRILLAAHIGLIDNGSKEGWLDEGAAVLRRLYGVGQRYKGYSGASRDDIAAKNARATNAKEMYGFLEMPKDVLEGTRRSKFAPAIQRPGDTPAASNSGDDGFDGDSADEDEHLGAATSLHSAPEMSEV</sequence>
<dbReference type="Proteomes" id="UP000250579">
    <property type="component" value="Chromosome"/>
</dbReference>
<evidence type="ECO:0000256" key="2">
    <source>
        <dbReference type="SAM" id="MobiDB-lite"/>
    </source>
</evidence>
<evidence type="ECO:0000313" key="3">
    <source>
        <dbReference type="EMBL" id="AXA68901.1"/>
    </source>
</evidence>
<reference evidence="3 4" key="1">
    <citation type="submission" date="2017-06" db="EMBL/GenBank/DDBJ databases">
        <title>Evolution towards high GC content and high-temperature stress adaptation in endophytic Pseudomonas oryzihabitans impacted its plant-growth promoting traits.</title>
        <authorList>
            <person name="Nascimento F.X."/>
        </authorList>
    </citation>
    <scope>NUCLEOTIDE SEQUENCE [LARGE SCALE GENOMIC DNA]</scope>
    <source>
        <strain evidence="3 4">MS8</strain>
    </source>
</reference>
<feature type="coiled-coil region" evidence="1">
    <location>
        <begin position="69"/>
        <end position="96"/>
    </location>
</feature>
<accession>A0A2Z5AI15</accession>
<dbReference type="EMBL" id="CP022198">
    <property type="protein sequence ID" value="AXA68901.1"/>
    <property type="molecule type" value="Genomic_DNA"/>
</dbReference>
<gene>
    <name evidence="3" type="ORF">CE139_24905</name>
</gene>
<feature type="compositionally biased region" description="Acidic residues" evidence="2">
    <location>
        <begin position="237"/>
        <end position="248"/>
    </location>
</feature>
<evidence type="ECO:0000256" key="1">
    <source>
        <dbReference type="SAM" id="Coils"/>
    </source>
</evidence>
<feature type="region of interest" description="Disordered" evidence="2">
    <location>
        <begin position="218"/>
        <end position="265"/>
    </location>
</feature>
<evidence type="ECO:0000313" key="4">
    <source>
        <dbReference type="Proteomes" id="UP000250579"/>
    </source>
</evidence>
<proteinExistence type="predicted"/>
<keyword evidence="1" id="KW-0175">Coiled coil</keyword>
<protein>
    <submittedName>
        <fullName evidence="3">Integrating conjugative element protein</fullName>
    </submittedName>
</protein>
<name>A0A2Z5AI15_9PSED</name>
<dbReference type="Pfam" id="PF08900">
    <property type="entry name" value="AcaB"/>
    <property type="match status" value="1"/>
</dbReference>
<dbReference type="RefSeq" id="WP_208693066.1">
    <property type="nucleotide sequence ID" value="NZ_CP022198.1"/>
</dbReference>
<dbReference type="AlphaFoldDB" id="A0A2Z5AI15"/>